<protein>
    <submittedName>
        <fullName evidence="1">Uncharacterized protein</fullName>
    </submittedName>
</protein>
<evidence type="ECO:0000313" key="2">
    <source>
        <dbReference type="Proteomes" id="UP000014115"/>
    </source>
</evidence>
<dbReference type="STRING" id="740709.A10D4_13486"/>
<proteinExistence type="predicted"/>
<dbReference type="EMBL" id="AMRG01000052">
    <property type="protein sequence ID" value="EKE77603.1"/>
    <property type="molecule type" value="Genomic_DNA"/>
</dbReference>
<comment type="caution">
    <text evidence="1">The sequence shown here is derived from an EMBL/GenBank/DDBJ whole genome shotgun (WGS) entry which is preliminary data.</text>
</comment>
<name>K2JQN9_9GAMM</name>
<sequence length="145" mass="14911">MYFDHLGLKYWQGTIHAISGGVGFGGIAGGATLKSDCNSNGIGFIANVRFHGFGATAGFPWGASASPITLYSPFNDTNPTDLEGAFVYGGSSIIVLAGYNASTVQLGETTALTSGAAFGADVSFGYFRGQSSLTSFTSFKCGCKE</sequence>
<accession>K2JQN9</accession>
<dbReference type="Proteomes" id="UP000014115">
    <property type="component" value="Unassembled WGS sequence"/>
</dbReference>
<evidence type="ECO:0000313" key="1">
    <source>
        <dbReference type="EMBL" id="EKE77603.1"/>
    </source>
</evidence>
<reference evidence="1 2" key="1">
    <citation type="journal article" date="2012" name="J. Bacteriol.">
        <title>Genome Sequence of Idiomarina xiamenensis Type Strain 10-D-4.</title>
        <authorList>
            <person name="Lai Q."/>
            <person name="Wang L."/>
            <person name="Wang W."/>
            <person name="Shao Z."/>
        </authorList>
    </citation>
    <scope>NUCLEOTIDE SEQUENCE [LARGE SCALE GENOMIC DNA]</scope>
    <source>
        <strain evidence="1 2">10-D-4</strain>
    </source>
</reference>
<gene>
    <name evidence="1" type="ORF">A10D4_13486</name>
</gene>
<dbReference type="RefSeq" id="WP_008490163.1">
    <property type="nucleotide sequence ID" value="NZ_AMRG01000052.1"/>
</dbReference>
<organism evidence="1 2">
    <name type="scientific">Idiomarina xiamenensis 10-D-4</name>
    <dbReference type="NCBI Taxonomy" id="740709"/>
    <lineage>
        <taxon>Bacteria</taxon>
        <taxon>Pseudomonadati</taxon>
        <taxon>Pseudomonadota</taxon>
        <taxon>Gammaproteobacteria</taxon>
        <taxon>Alteromonadales</taxon>
        <taxon>Idiomarinaceae</taxon>
        <taxon>Idiomarina</taxon>
    </lineage>
</organism>
<keyword evidence="2" id="KW-1185">Reference proteome</keyword>
<dbReference type="AlphaFoldDB" id="K2JQN9"/>